<feature type="transmembrane region" description="Helical" evidence="1">
    <location>
        <begin position="253"/>
        <end position="272"/>
    </location>
</feature>
<proteinExistence type="predicted"/>
<accession>A0A9X1CYH1</accession>
<feature type="transmembrane region" description="Helical" evidence="1">
    <location>
        <begin position="328"/>
        <end position="349"/>
    </location>
</feature>
<dbReference type="Proteomes" id="UP000708805">
    <property type="component" value="Unassembled WGS sequence"/>
</dbReference>
<keyword evidence="1" id="KW-0472">Membrane</keyword>
<gene>
    <name evidence="2" type="ORF">J8641_06440</name>
</gene>
<keyword evidence="1" id="KW-0812">Transmembrane</keyword>
<feature type="transmembrane region" description="Helical" evidence="1">
    <location>
        <begin position="47"/>
        <end position="65"/>
    </location>
</feature>
<evidence type="ECO:0000256" key="1">
    <source>
        <dbReference type="SAM" id="Phobius"/>
    </source>
</evidence>
<dbReference type="AlphaFoldDB" id="A0A9X1CYH1"/>
<evidence type="ECO:0000313" key="3">
    <source>
        <dbReference type="Proteomes" id="UP000708805"/>
    </source>
</evidence>
<organism evidence="2 3">
    <name type="scientific">Neisseria elongata subsp. nitroreducens</name>
    <dbReference type="NCBI Taxonomy" id="90367"/>
    <lineage>
        <taxon>Bacteria</taxon>
        <taxon>Pseudomonadati</taxon>
        <taxon>Pseudomonadota</taxon>
        <taxon>Betaproteobacteria</taxon>
        <taxon>Neisseriales</taxon>
        <taxon>Neisseriaceae</taxon>
        <taxon>Neisseria</taxon>
    </lineage>
</organism>
<keyword evidence="1" id="KW-1133">Transmembrane helix</keyword>
<evidence type="ECO:0000313" key="2">
    <source>
        <dbReference type="EMBL" id="MBS9340456.1"/>
    </source>
</evidence>
<feature type="transmembrane region" description="Helical" evidence="1">
    <location>
        <begin position="299"/>
        <end position="321"/>
    </location>
</feature>
<reference evidence="2" key="1">
    <citation type="submission" date="2021-04" db="EMBL/GenBank/DDBJ databases">
        <title>Genomic characterization of endocarditis-associated Neisseria elongata subsp. nitroreducens.</title>
        <authorList>
            <person name="Schorner M."/>
            <person name="Passarelli-Araujo H."/>
            <person name="Scheffer M."/>
            <person name="Barazzetti F."/>
            <person name="Martins J."/>
            <person name="Machado H."/>
            <person name="Palmeiro J."/>
            <person name="Bazzo M."/>
        </authorList>
    </citation>
    <scope>NUCLEOTIDE SEQUENCE</scope>
    <source>
        <strain evidence="2">Nel_M001</strain>
    </source>
</reference>
<sequence length="359" mass="40755">MASQKFRFLRKLSFNFVEAALSDGLQPFLERLIVITLPIPVPQTPHALYRAMFFYIVAAFGIGWFLPVNGVLWGILLAAALVLYLRIRSLARGENRLYDRFPASKSGISSLQWIYLMIAVTGVAVAFYGNTAASYGELREARGILPAKPYSRISECYTQQDAKQKDLFDWILPYNACRYKSSINYLPFPNGGETLYLSCAANLYDACELAYAHAGKTVVVKYSGSRLYEMEVDGVPIYRYADQAARFNRERKAALLDALIAVPLFALPLMWFHRRFDDWQDALAEGETVPDETPLWWKYTVLCCWYLPLAAAFVWAGIGWWRNIDEPIALTIGLLFIGALLFFTLRGAYRVFHPKQPAS</sequence>
<dbReference type="EMBL" id="JAGJWT010000004">
    <property type="protein sequence ID" value="MBS9340456.1"/>
    <property type="molecule type" value="Genomic_DNA"/>
</dbReference>
<name>A0A9X1CYH1_NEIEL</name>
<protein>
    <submittedName>
        <fullName evidence="2">Uncharacterized protein</fullName>
    </submittedName>
</protein>
<comment type="caution">
    <text evidence="2">The sequence shown here is derived from an EMBL/GenBank/DDBJ whole genome shotgun (WGS) entry which is preliminary data.</text>
</comment>